<sequence length="145" mass="16532">MSSACMMFRPNKGYTFTEVVLSLTILTIVTAFISPVFPLIKGMSSYTEEFAVEQFTHVLYEEVSQSKTYTFNRDVLVITDKDDRTIEISKNGSTIKRTVNGKGYEILLENVKNLSYIEKDFTVSVEVGLTNEETFEEVVHLPHKK</sequence>
<comment type="caution">
    <text evidence="2">The sequence shown here is derived from an EMBL/GenBank/DDBJ whole genome shotgun (WGS) entry which is preliminary data.</text>
</comment>
<keyword evidence="1" id="KW-0812">Transmembrane</keyword>
<accession>A0ABS3DZE4</accession>
<dbReference type="Proteomes" id="UP000663970">
    <property type="component" value="Unassembled WGS sequence"/>
</dbReference>
<keyword evidence="3" id="KW-1185">Reference proteome</keyword>
<keyword evidence="1" id="KW-1133">Transmembrane helix</keyword>
<evidence type="ECO:0000313" key="2">
    <source>
        <dbReference type="EMBL" id="MBN8236618.1"/>
    </source>
</evidence>
<feature type="transmembrane region" description="Helical" evidence="1">
    <location>
        <begin position="20"/>
        <end position="40"/>
    </location>
</feature>
<dbReference type="RefSeq" id="WP_206935163.1">
    <property type="nucleotide sequence ID" value="NZ_JAEKJY010000005.1"/>
</dbReference>
<dbReference type="EMBL" id="JAEKJY010000005">
    <property type="protein sequence ID" value="MBN8236618.1"/>
    <property type="molecule type" value="Genomic_DNA"/>
</dbReference>
<evidence type="ECO:0000313" key="3">
    <source>
        <dbReference type="Proteomes" id="UP000663970"/>
    </source>
</evidence>
<proteinExistence type="predicted"/>
<keyword evidence="1" id="KW-0472">Membrane</keyword>
<protein>
    <submittedName>
        <fullName evidence="2">ComGF family competence protein</fullName>
    </submittedName>
</protein>
<evidence type="ECO:0000256" key="1">
    <source>
        <dbReference type="SAM" id="Phobius"/>
    </source>
</evidence>
<dbReference type="InterPro" id="IPR016977">
    <property type="entry name" value="ComGF"/>
</dbReference>
<reference evidence="2 3" key="1">
    <citation type="submission" date="2020-12" db="EMBL/GenBank/DDBJ databases">
        <title>Oil enriched cultivation method for isolating marine PHA-producing bacteria.</title>
        <authorList>
            <person name="Zheng W."/>
            <person name="Yu S."/>
            <person name="Huang Y."/>
        </authorList>
    </citation>
    <scope>NUCLEOTIDE SEQUENCE [LARGE SCALE GENOMIC DNA]</scope>
    <source>
        <strain evidence="2 3">SY-2-6</strain>
    </source>
</reference>
<dbReference type="Pfam" id="PF15980">
    <property type="entry name" value="ComGF"/>
    <property type="match status" value="1"/>
</dbReference>
<name>A0ABS3DZE4_9BACI</name>
<gene>
    <name evidence="2" type="ORF">JF544_15245</name>
</gene>
<organism evidence="2 3">
    <name type="scientific">Halobacillus kuroshimensis</name>
    <dbReference type="NCBI Taxonomy" id="302481"/>
    <lineage>
        <taxon>Bacteria</taxon>
        <taxon>Bacillati</taxon>
        <taxon>Bacillota</taxon>
        <taxon>Bacilli</taxon>
        <taxon>Bacillales</taxon>
        <taxon>Bacillaceae</taxon>
        <taxon>Halobacillus</taxon>
    </lineage>
</organism>